<comment type="caution">
    <text evidence="5">The sequence shown here is derived from an EMBL/GenBank/DDBJ whole genome shotgun (WGS) entry which is preliminary data.</text>
</comment>
<keyword evidence="6" id="KW-1185">Reference proteome</keyword>
<dbReference type="InterPro" id="IPR007607">
    <property type="entry name" value="BacA/B"/>
</dbReference>
<evidence type="ECO:0000256" key="1">
    <source>
        <dbReference type="ARBA" id="ARBA00044755"/>
    </source>
</evidence>
<sequence>MRVKLKWVLALVFLFAGVAEAATYALPNGPLPNNCSSSGQTVTCSSLNLNWDDKVIIQGSSHVTLKVNNDAKFSNAEVNLGGGPNKLSIEVGKDFISNSGVDIEANIVVSNKFELAHQGSLKGSVEAKEVSLGGESSIHGSVTVQEKLTAGSGVTIVGDINAEEIKVGSDSTITGDIVVSDKTEFGSRNIIQGGISAKEIKVGSDSAVTGNIAVSHKAEFGSRNIVQGDISAKEIKVGSDSSVTGHLASAEKTTINASSQISGNIIAKKLELNSHSTINGNIFVSGEVDIKAHNTIAGNIIGHDIDIGSNSSVEGDIDGYKVKLSSSSVAVTGNVTATTEIDIGSGSSISGDATADKIKNNGGNNDSAVAGDIYCNSRTNFARQCQPLSSSGSAPGGSGAFGIASCSAEFSTMLGYGVIGDADFEYDDKAKINNINITGSNGNTPTPQGVVDTVPTTFPALNPATFPAFSTGSINKTNESNIPPGSYNKIKSTNNSTSTQGGTYFIDEVEVGENDKLYLAAGEYYINTLELDEKAKLTLGSGDYFIKTADLDENAEVIIEPGATVRLYIKDEFETDENVKINHSNGSVASLSIFLYSDAELELGEKSKFTGFIYSPFSNTDIELDEKVHYEGGIISAGEVEFDEKVKVTFDEVDTYEQILEASGCNIAPPDPEVHHYRIVLPQQELVSCYAAPVTVKACANADCSSVYANTVEGTLQSNVAAAVWNGTNSNTAAVTFATGESTYGLSLVPGGSTTVSLNNLVPLAGNTTQCVDASGTATSCDILFKTAGLLVSAASPTAGVDTAVTVRAIETNTTTGACMARATGTQSVRLGMECSNPGSCAAGQSFTANGQPLSMYNNTGNGDIFDDSIANTSVALSFDSSGTATFNANYTDVGQIRIHAALDLDEAPNAGEPGIDDPDVTLSGTGSYVVRPHTLTVQGLDDDGNPVAATTDTGHGYKAAGEPFKVAIQSLNANGDITPSFGKESTPAKGSVAFDSVVFPNDGYGEPSDLDVEDLSTIPDQDNPGRLIGEGAVWNEAGTVNITAALKGGKYLGVVDTAIKPASTVGRFYPHHFIVASSAVTNSCAASVAESFSYLGQPEIGIDFTVHAVNASGDLVQNYGHANYAGVAAISAAAVDTTNGLPTGRLIADVSATWVDGVYEVALTDAEVTRRADNTPDGPFGDTRIQLTISNAEDNPFTDATEDLSGVLSLRYGRMVLENIYGPEDENLNVLLRSEYWDGAFFVKNLADNCTPISASNLAPVGASSIVSTPASAPGATLVNGDVQPGDLYWQAPTAGDTPGEFEFEYQAPGWLLYDWGSGGNENPTATAGFGVYRGNDRIIFSLERNF</sequence>
<evidence type="ECO:0000256" key="2">
    <source>
        <dbReference type="SAM" id="SignalP"/>
    </source>
</evidence>
<evidence type="ECO:0000313" key="5">
    <source>
        <dbReference type="EMBL" id="RUO42834.1"/>
    </source>
</evidence>
<evidence type="ECO:0000313" key="6">
    <source>
        <dbReference type="Proteomes" id="UP000286976"/>
    </source>
</evidence>
<feature type="chain" id="PRO_5019402410" description="Polymer-forming cytoskeletal protein" evidence="2">
    <location>
        <begin position="22"/>
        <end position="1348"/>
    </location>
</feature>
<dbReference type="PANTHER" id="PTHR35024">
    <property type="entry name" value="HYPOTHETICAL CYTOSOLIC PROTEIN"/>
    <property type="match status" value="1"/>
</dbReference>
<feature type="domain" description="DUF7305" evidence="4">
    <location>
        <begin position="485"/>
        <end position="652"/>
    </location>
</feature>
<dbReference type="Pfam" id="PF23981">
    <property type="entry name" value="DUF7305"/>
    <property type="match status" value="1"/>
</dbReference>
<dbReference type="Proteomes" id="UP000286976">
    <property type="component" value="Unassembled WGS sequence"/>
</dbReference>
<protein>
    <recommendedName>
        <fullName evidence="7">Polymer-forming cytoskeletal protein</fullName>
    </recommendedName>
</protein>
<comment type="similarity">
    <text evidence="1">Belongs to the bactofilin family.</text>
</comment>
<name>A0A432X7I9_9GAMM</name>
<keyword evidence="2" id="KW-0732">Signal</keyword>
<accession>A0A432X7I9</accession>
<proteinExistence type="inferred from homology"/>
<dbReference type="PANTHER" id="PTHR35024:SF4">
    <property type="entry name" value="POLYMER-FORMING CYTOSKELETAL PROTEIN"/>
    <property type="match status" value="1"/>
</dbReference>
<feature type="domain" description="DUF6701" evidence="3">
    <location>
        <begin position="767"/>
        <end position="1345"/>
    </location>
</feature>
<dbReference type="InterPro" id="IPR046524">
    <property type="entry name" value="DUF6701"/>
</dbReference>
<dbReference type="Gene3D" id="2.160.10.10">
    <property type="entry name" value="Hexapeptide repeat proteins"/>
    <property type="match status" value="1"/>
</dbReference>
<evidence type="ECO:0008006" key="7">
    <source>
        <dbReference type="Google" id="ProtNLM"/>
    </source>
</evidence>
<dbReference type="InterPro" id="IPR055729">
    <property type="entry name" value="DUF7305"/>
</dbReference>
<dbReference type="Pfam" id="PF20419">
    <property type="entry name" value="DUF6701"/>
    <property type="match status" value="1"/>
</dbReference>
<evidence type="ECO:0000259" key="4">
    <source>
        <dbReference type="Pfam" id="PF23981"/>
    </source>
</evidence>
<reference evidence="5 6" key="1">
    <citation type="journal article" date="2011" name="Front. Microbiol.">
        <title>Genomic signatures of strain selection and enhancement in Bacillus atrophaeus var. globigii, a historical biowarfare simulant.</title>
        <authorList>
            <person name="Gibbons H.S."/>
            <person name="Broomall S.M."/>
            <person name="McNew L.A."/>
            <person name="Daligault H."/>
            <person name="Chapman C."/>
            <person name="Bruce D."/>
            <person name="Karavis M."/>
            <person name="Krepps M."/>
            <person name="McGregor P.A."/>
            <person name="Hong C."/>
            <person name="Park K.H."/>
            <person name="Akmal A."/>
            <person name="Feldman A."/>
            <person name="Lin J.S."/>
            <person name="Chang W.E."/>
            <person name="Higgs B.W."/>
            <person name="Demirev P."/>
            <person name="Lindquist J."/>
            <person name="Liem A."/>
            <person name="Fochler E."/>
            <person name="Read T.D."/>
            <person name="Tapia R."/>
            <person name="Johnson S."/>
            <person name="Bishop-Lilly K.A."/>
            <person name="Detter C."/>
            <person name="Han C."/>
            <person name="Sozhamannan S."/>
            <person name="Rosenzweig C.N."/>
            <person name="Skowronski E.W."/>
        </authorList>
    </citation>
    <scope>NUCLEOTIDE SEQUENCE [LARGE SCALE GENOMIC DNA]</scope>
    <source>
        <strain evidence="5 6">AIT1</strain>
    </source>
</reference>
<gene>
    <name evidence="5" type="ORF">CWE15_05370</name>
</gene>
<feature type="signal peptide" evidence="2">
    <location>
        <begin position="1"/>
        <end position="21"/>
    </location>
</feature>
<organism evidence="5 6">
    <name type="scientific">Aliidiomarina taiwanensis</name>
    <dbReference type="NCBI Taxonomy" id="946228"/>
    <lineage>
        <taxon>Bacteria</taxon>
        <taxon>Pseudomonadati</taxon>
        <taxon>Pseudomonadota</taxon>
        <taxon>Gammaproteobacteria</taxon>
        <taxon>Alteromonadales</taxon>
        <taxon>Idiomarinaceae</taxon>
        <taxon>Aliidiomarina</taxon>
    </lineage>
</organism>
<dbReference type="OrthoDB" id="9790247at2"/>
<evidence type="ECO:0000259" key="3">
    <source>
        <dbReference type="Pfam" id="PF20419"/>
    </source>
</evidence>
<dbReference type="RefSeq" id="WP_126757050.1">
    <property type="nucleotide sequence ID" value="NZ_PIPQ01000002.1"/>
</dbReference>
<dbReference type="EMBL" id="PIPQ01000002">
    <property type="protein sequence ID" value="RUO42834.1"/>
    <property type="molecule type" value="Genomic_DNA"/>
</dbReference>